<keyword evidence="2" id="KW-0813">Transport</keyword>
<evidence type="ECO:0000259" key="7">
    <source>
        <dbReference type="PROSITE" id="PS50850"/>
    </source>
</evidence>
<feature type="transmembrane region" description="Helical" evidence="6">
    <location>
        <begin position="252"/>
        <end position="274"/>
    </location>
</feature>
<feature type="transmembrane region" description="Helical" evidence="6">
    <location>
        <begin position="93"/>
        <end position="112"/>
    </location>
</feature>
<feature type="transmembrane region" description="Helical" evidence="6">
    <location>
        <begin position="324"/>
        <end position="345"/>
    </location>
</feature>
<feature type="transmembrane region" description="Helical" evidence="6">
    <location>
        <begin position="547"/>
        <end position="565"/>
    </location>
</feature>
<keyword evidence="4 6" id="KW-1133">Transmembrane helix</keyword>
<dbReference type="InterPro" id="IPR036259">
    <property type="entry name" value="MFS_trans_sf"/>
</dbReference>
<keyword evidence="3 6" id="KW-0812">Transmembrane</keyword>
<feature type="transmembrane region" description="Helical" evidence="6">
    <location>
        <begin position="357"/>
        <end position="378"/>
    </location>
</feature>
<dbReference type="InterPro" id="IPR010573">
    <property type="entry name" value="MFS_Str1/Tri12-like"/>
</dbReference>
<dbReference type="EMBL" id="JAZHXI010000016">
    <property type="protein sequence ID" value="KAL2062741.1"/>
    <property type="molecule type" value="Genomic_DNA"/>
</dbReference>
<reference evidence="8 9" key="1">
    <citation type="journal article" date="2024" name="Commun. Biol.">
        <title>Comparative genomic analysis of thermophilic fungi reveals convergent evolutionary adaptations and gene losses.</title>
        <authorList>
            <person name="Steindorff A.S."/>
            <person name="Aguilar-Pontes M.V."/>
            <person name="Robinson A.J."/>
            <person name="Andreopoulos B."/>
            <person name="LaButti K."/>
            <person name="Kuo A."/>
            <person name="Mondo S."/>
            <person name="Riley R."/>
            <person name="Otillar R."/>
            <person name="Haridas S."/>
            <person name="Lipzen A."/>
            <person name="Grimwood J."/>
            <person name="Schmutz J."/>
            <person name="Clum A."/>
            <person name="Reid I.D."/>
            <person name="Moisan M.C."/>
            <person name="Butler G."/>
            <person name="Nguyen T.T.M."/>
            <person name="Dewar K."/>
            <person name="Conant G."/>
            <person name="Drula E."/>
            <person name="Henrissat B."/>
            <person name="Hansel C."/>
            <person name="Singer S."/>
            <person name="Hutchinson M.I."/>
            <person name="de Vries R.P."/>
            <person name="Natvig D.O."/>
            <person name="Powell A.J."/>
            <person name="Tsang A."/>
            <person name="Grigoriev I.V."/>
        </authorList>
    </citation>
    <scope>NUCLEOTIDE SEQUENCE [LARGE SCALE GENOMIC DNA]</scope>
    <source>
        <strain evidence="8 9">CBS 494.80</strain>
    </source>
</reference>
<evidence type="ECO:0000256" key="1">
    <source>
        <dbReference type="ARBA" id="ARBA00004141"/>
    </source>
</evidence>
<dbReference type="PROSITE" id="PS00216">
    <property type="entry name" value="SUGAR_TRANSPORT_1"/>
    <property type="match status" value="1"/>
</dbReference>
<evidence type="ECO:0000256" key="2">
    <source>
        <dbReference type="ARBA" id="ARBA00022448"/>
    </source>
</evidence>
<proteinExistence type="predicted"/>
<dbReference type="PANTHER" id="PTHR23501">
    <property type="entry name" value="MAJOR FACILITATOR SUPERFAMILY"/>
    <property type="match status" value="1"/>
</dbReference>
<feature type="transmembrane region" description="Helical" evidence="6">
    <location>
        <begin position="180"/>
        <end position="205"/>
    </location>
</feature>
<comment type="caution">
    <text evidence="8">The sequence shown here is derived from an EMBL/GenBank/DDBJ whole genome shotgun (WGS) entry which is preliminary data.</text>
</comment>
<feature type="transmembrane region" description="Helical" evidence="6">
    <location>
        <begin position="390"/>
        <end position="410"/>
    </location>
</feature>
<organism evidence="8 9">
    <name type="scientific">Oculimacula yallundae</name>
    <dbReference type="NCBI Taxonomy" id="86028"/>
    <lineage>
        <taxon>Eukaryota</taxon>
        <taxon>Fungi</taxon>
        <taxon>Dikarya</taxon>
        <taxon>Ascomycota</taxon>
        <taxon>Pezizomycotina</taxon>
        <taxon>Leotiomycetes</taxon>
        <taxon>Helotiales</taxon>
        <taxon>Ploettnerulaceae</taxon>
        <taxon>Oculimacula</taxon>
    </lineage>
</organism>
<evidence type="ECO:0000256" key="5">
    <source>
        <dbReference type="ARBA" id="ARBA00023136"/>
    </source>
</evidence>
<dbReference type="Pfam" id="PF06609">
    <property type="entry name" value="TRI12"/>
    <property type="match status" value="1"/>
</dbReference>
<dbReference type="InterPro" id="IPR020846">
    <property type="entry name" value="MFS_dom"/>
</dbReference>
<feature type="transmembrane region" description="Helical" evidence="6">
    <location>
        <begin position="147"/>
        <end position="168"/>
    </location>
</feature>
<accession>A0ABR4BYK3</accession>
<feature type="transmembrane region" description="Helical" evidence="6">
    <location>
        <begin position="211"/>
        <end position="232"/>
    </location>
</feature>
<evidence type="ECO:0000313" key="8">
    <source>
        <dbReference type="EMBL" id="KAL2062741.1"/>
    </source>
</evidence>
<dbReference type="SUPFAM" id="SSF103473">
    <property type="entry name" value="MFS general substrate transporter"/>
    <property type="match status" value="1"/>
</dbReference>
<keyword evidence="9" id="KW-1185">Reference proteome</keyword>
<dbReference type="Proteomes" id="UP001595075">
    <property type="component" value="Unassembled WGS sequence"/>
</dbReference>
<protein>
    <recommendedName>
        <fullName evidence="7">Major facilitator superfamily (MFS) profile domain-containing protein</fullName>
    </recommendedName>
</protein>
<comment type="subcellular location">
    <subcellularLocation>
        <location evidence="1">Membrane</location>
        <topology evidence="1">Multi-pass membrane protein</topology>
    </subcellularLocation>
</comment>
<evidence type="ECO:0000256" key="6">
    <source>
        <dbReference type="SAM" id="Phobius"/>
    </source>
</evidence>
<evidence type="ECO:0000256" key="3">
    <source>
        <dbReference type="ARBA" id="ARBA00022692"/>
    </source>
</evidence>
<evidence type="ECO:0000256" key="4">
    <source>
        <dbReference type="ARBA" id="ARBA00022989"/>
    </source>
</evidence>
<name>A0ABR4BYK3_9HELO</name>
<dbReference type="Gene3D" id="1.20.1250.20">
    <property type="entry name" value="MFS general substrate transporter like domains"/>
    <property type="match status" value="1"/>
</dbReference>
<dbReference type="PROSITE" id="PS50850">
    <property type="entry name" value="MFS"/>
    <property type="match status" value="1"/>
</dbReference>
<keyword evidence="5 6" id="KW-0472">Membrane</keyword>
<feature type="transmembrane region" description="Helical" evidence="6">
    <location>
        <begin position="416"/>
        <end position="439"/>
    </location>
</feature>
<dbReference type="InterPro" id="IPR005829">
    <property type="entry name" value="Sugar_transporter_CS"/>
</dbReference>
<feature type="transmembrane region" description="Helical" evidence="6">
    <location>
        <begin position="56"/>
        <end position="81"/>
    </location>
</feature>
<feature type="transmembrane region" description="Helical" evidence="6">
    <location>
        <begin position="124"/>
        <end position="141"/>
    </location>
</feature>
<feature type="domain" description="Major facilitator superfamily (MFS) profile" evidence="7">
    <location>
        <begin position="50"/>
        <end position="570"/>
    </location>
</feature>
<sequence length="595" mass="63608">MAARTSESETVQKIDDDRSISQHIELKPHITYDDPHQAALEDNPEVAERLSASSALAVFFLGLSFVAPVGCGFVLVSGILLQIGQTLGDTINIVWIAGGWSIGSSASFSIAGGLSDIFGRRNPVLVGQVLTIIGAIIGATANSTKVVAAGSTVIGFGCGFIFVAYAGIPEMLPNKYRGAGIGWTELCLNLPWSTFSVLLANLLYIHASWRWVYYITIIYGVVCFIGCALFYYPPSRPRRDFDKTRWQEVKELDHTGLFLYTCGLTVLLIGLTWAGQDGHAWKSASVIAPLVVGSVLLAVCFGYDGFIARQALFPADLFVRVREFTLLLVIVFVAGMIFYSMAALLPQMSLFLYTPDGIDIGIIQIPAGVGSLLGGWVLPSLSHKIKNIKLQIIVGLVIQTLFTGLYAVAMPGNKKAWMAFQFFGQGCFTWITSLAYVAAGLHVPQSELGIASGLIGTFRSAGGSVGNAIFNTILRGVVADQLAPRIMAAALKNDFPADKLAGLVPAVINNAVGVPSAFAELTAATPAVQVATAQAFKAAYGYAFQRVAYATIPFGVIAIVAAFFIKDPSIYLTNHTSIHMEKEVISGKSVKPAEK</sequence>
<feature type="transmembrane region" description="Helical" evidence="6">
    <location>
        <begin position="286"/>
        <end position="303"/>
    </location>
</feature>
<gene>
    <name evidence="8" type="ORF">VTL71DRAFT_5813</name>
</gene>
<evidence type="ECO:0000313" key="9">
    <source>
        <dbReference type="Proteomes" id="UP001595075"/>
    </source>
</evidence>
<dbReference type="PANTHER" id="PTHR23501:SF109">
    <property type="entry name" value="MAJOR FACILITATOR SUPERFAMILY (MFS) PROFILE DOMAIN-CONTAINING PROTEIN-RELATED"/>
    <property type="match status" value="1"/>
</dbReference>